<keyword evidence="3 9" id="KW-0812">Transmembrane</keyword>
<evidence type="ECO:0000256" key="3">
    <source>
        <dbReference type="ARBA" id="ARBA00022692"/>
    </source>
</evidence>
<dbReference type="InterPro" id="IPR018108">
    <property type="entry name" value="MCP_transmembrane"/>
</dbReference>
<keyword evidence="5" id="KW-1000">Mitochondrion outer membrane</keyword>
<evidence type="ECO:0000256" key="1">
    <source>
        <dbReference type="ARBA" id="ARBA00004374"/>
    </source>
</evidence>
<evidence type="ECO:0008006" key="14">
    <source>
        <dbReference type="Google" id="ProtNLM"/>
    </source>
</evidence>
<evidence type="ECO:0000256" key="8">
    <source>
        <dbReference type="ARBA" id="ARBA00023136"/>
    </source>
</evidence>
<dbReference type="InterPro" id="IPR039158">
    <property type="entry name" value="SLC25A46"/>
</dbReference>
<dbReference type="AlphaFoldDB" id="A0A8H7URJ2"/>
<dbReference type="Pfam" id="PF00153">
    <property type="entry name" value="Mito_carr"/>
    <property type="match status" value="1"/>
</dbReference>
<evidence type="ECO:0000256" key="10">
    <source>
        <dbReference type="RuleBase" id="RU000488"/>
    </source>
</evidence>
<comment type="caution">
    <text evidence="12">The sequence shown here is derived from an EMBL/GenBank/DDBJ whole genome shotgun (WGS) entry which is preliminary data.</text>
</comment>
<evidence type="ECO:0000256" key="2">
    <source>
        <dbReference type="ARBA" id="ARBA00022448"/>
    </source>
</evidence>
<keyword evidence="6" id="KW-1133">Transmembrane helix</keyword>
<evidence type="ECO:0000256" key="7">
    <source>
        <dbReference type="ARBA" id="ARBA00023128"/>
    </source>
</evidence>
<gene>
    <name evidence="12" type="ORF">INT44_004570</name>
</gene>
<dbReference type="EMBL" id="JAEPRA010000001">
    <property type="protein sequence ID" value="KAG2189428.1"/>
    <property type="molecule type" value="Genomic_DNA"/>
</dbReference>
<dbReference type="GO" id="GO:0005741">
    <property type="term" value="C:mitochondrial outer membrane"/>
    <property type="evidence" value="ECO:0007669"/>
    <property type="project" value="UniProtKB-SubCell"/>
</dbReference>
<feature type="non-terminal residue" evidence="12">
    <location>
        <position position="1"/>
    </location>
</feature>
<keyword evidence="8 9" id="KW-0472">Membrane</keyword>
<evidence type="ECO:0000256" key="5">
    <source>
        <dbReference type="ARBA" id="ARBA00022787"/>
    </source>
</evidence>
<dbReference type="Proteomes" id="UP000612746">
    <property type="component" value="Unassembled WGS sequence"/>
</dbReference>
<evidence type="ECO:0000256" key="4">
    <source>
        <dbReference type="ARBA" id="ARBA00022737"/>
    </source>
</evidence>
<dbReference type="PANTHER" id="PTHR21252:SF2">
    <property type="entry name" value="MITOCHONDRIAL OUTER MEMBRANE PROTEIN SLC25A46"/>
    <property type="match status" value="1"/>
</dbReference>
<evidence type="ECO:0000313" key="13">
    <source>
        <dbReference type="Proteomes" id="UP000612746"/>
    </source>
</evidence>
<dbReference type="PROSITE" id="PS50920">
    <property type="entry name" value="SOLCAR"/>
    <property type="match status" value="1"/>
</dbReference>
<evidence type="ECO:0000256" key="9">
    <source>
        <dbReference type="PROSITE-ProRule" id="PRU00282"/>
    </source>
</evidence>
<keyword evidence="2 10" id="KW-0813">Transport</keyword>
<name>A0A8H7URJ2_9FUNG</name>
<protein>
    <recommendedName>
        <fullName evidence="14">Mitochondrial carrier</fullName>
    </recommendedName>
</protein>
<dbReference type="PANTHER" id="PTHR21252">
    <property type="entry name" value="TB1 PROTEIN-RELATED"/>
    <property type="match status" value="1"/>
</dbReference>
<evidence type="ECO:0000313" key="12">
    <source>
        <dbReference type="EMBL" id="KAG2189428.1"/>
    </source>
</evidence>
<keyword evidence="7" id="KW-0496">Mitochondrion</keyword>
<comment type="similarity">
    <text evidence="10">Belongs to the mitochondrial carrier (TC 2.A.29) family.</text>
</comment>
<feature type="region of interest" description="Disordered" evidence="11">
    <location>
        <begin position="272"/>
        <end position="326"/>
    </location>
</feature>
<feature type="repeat" description="Solcar" evidence="9">
    <location>
        <begin position="334"/>
        <end position="426"/>
    </location>
</feature>
<proteinExistence type="inferred from homology"/>
<sequence>TAYLCRLTLGNNVLADPEQDPAEVDDEIRHAMELRQAVEKSEADVLATVGFYNAPDVQQESAENFAGFSLAVGSMIGNYVLCFPFVVARHRHQTVPQLFARQRDTPFTSITYLANQRQQGGWKALYPGFGLGLLAQGFAVSYESVLNTVISRIFSKATSSTTFLTQLSLAFVNKVLELAVYIPLHPIYRNALIVRTQAQTPFTQLVITSYSGFWRACKRDLHRFSPFSQPILAHNALPLSSVFIPSCILSVLSEKLLTIVYKHLHRFLFKSKHTEKRQSSRRQHQTPRPRTSSLRQPLAREVSSSSPITTMAAPAKDSSQDKSSKSTADETTLYSFYPEVVCGITSSILTRALVYPAETIVFRLMLQGSGVLKNDTHYTGFWNCVAVVIQEEGVYSGLYQGIGAWLAEVLLGYFILESSWVALRLTQWHLKRKYDRKVEVEWQTRRALVREE</sequence>
<accession>A0A8H7URJ2</accession>
<comment type="subcellular location">
    <subcellularLocation>
        <location evidence="1">Mitochondrion outer membrane</location>
        <topology evidence="1">Multi-pass membrane protein</topology>
    </subcellularLocation>
</comment>
<keyword evidence="4" id="KW-0677">Repeat</keyword>
<organism evidence="12 13">
    <name type="scientific">Umbelopsis vinacea</name>
    <dbReference type="NCBI Taxonomy" id="44442"/>
    <lineage>
        <taxon>Eukaryota</taxon>
        <taxon>Fungi</taxon>
        <taxon>Fungi incertae sedis</taxon>
        <taxon>Mucoromycota</taxon>
        <taxon>Mucoromycotina</taxon>
        <taxon>Umbelopsidomycetes</taxon>
        <taxon>Umbelopsidales</taxon>
        <taxon>Umbelopsidaceae</taxon>
        <taxon>Umbelopsis</taxon>
    </lineage>
</organism>
<dbReference type="SUPFAM" id="SSF103506">
    <property type="entry name" value="Mitochondrial carrier"/>
    <property type="match status" value="1"/>
</dbReference>
<reference evidence="12" key="1">
    <citation type="submission" date="2020-12" db="EMBL/GenBank/DDBJ databases">
        <title>Metabolic potential, ecology and presence of endohyphal bacteria is reflected in genomic diversity of Mucoromycotina.</title>
        <authorList>
            <person name="Muszewska A."/>
            <person name="Okrasinska A."/>
            <person name="Steczkiewicz K."/>
            <person name="Drgas O."/>
            <person name="Orlowska M."/>
            <person name="Perlinska-Lenart U."/>
            <person name="Aleksandrzak-Piekarczyk T."/>
            <person name="Szatraj K."/>
            <person name="Zielenkiewicz U."/>
            <person name="Pilsyk S."/>
            <person name="Malc E."/>
            <person name="Mieczkowski P."/>
            <person name="Kruszewska J.S."/>
            <person name="Biernat P."/>
            <person name="Pawlowska J."/>
        </authorList>
    </citation>
    <scope>NUCLEOTIDE SEQUENCE</scope>
    <source>
        <strain evidence="12">WA0000051536</strain>
    </source>
</reference>
<feature type="compositionally biased region" description="Basic residues" evidence="11">
    <location>
        <begin position="272"/>
        <end position="287"/>
    </location>
</feature>
<keyword evidence="13" id="KW-1185">Reference proteome</keyword>
<evidence type="ECO:0000256" key="11">
    <source>
        <dbReference type="SAM" id="MobiDB-lite"/>
    </source>
</evidence>
<dbReference type="InterPro" id="IPR023395">
    <property type="entry name" value="MCP_dom_sf"/>
</dbReference>
<evidence type="ECO:0000256" key="6">
    <source>
        <dbReference type="ARBA" id="ARBA00022989"/>
    </source>
</evidence>
<dbReference type="GO" id="GO:0090149">
    <property type="term" value="P:mitochondrial membrane fission"/>
    <property type="evidence" value="ECO:0007669"/>
    <property type="project" value="InterPro"/>
</dbReference>
<dbReference type="Gene3D" id="1.50.40.10">
    <property type="entry name" value="Mitochondrial carrier domain"/>
    <property type="match status" value="2"/>
</dbReference>
<dbReference type="OrthoDB" id="2403262at2759"/>